<reference evidence="3 4" key="1">
    <citation type="submission" date="2020-08" db="EMBL/GenBank/DDBJ databases">
        <title>Genomic Encyclopedia of Type Strains, Phase IV (KMG-IV): sequencing the most valuable type-strain genomes for metagenomic binning, comparative biology and taxonomic classification.</title>
        <authorList>
            <person name="Goeker M."/>
        </authorList>
    </citation>
    <scope>NUCLEOTIDE SEQUENCE [LARGE SCALE GENOMIC DNA]</scope>
    <source>
        <strain evidence="3 4">DSM 7050</strain>
    </source>
</reference>
<feature type="compositionally biased region" description="Gly residues" evidence="1">
    <location>
        <begin position="132"/>
        <end position="147"/>
    </location>
</feature>
<dbReference type="EMBL" id="JACHOT010000007">
    <property type="protein sequence ID" value="MBB4652575.1"/>
    <property type="molecule type" value="Genomic_DNA"/>
</dbReference>
<evidence type="ECO:0000313" key="4">
    <source>
        <dbReference type="Proteomes" id="UP000539538"/>
    </source>
</evidence>
<organism evidence="3 4">
    <name type="scientific">Aminobacter niigataensis</name>
    <dbReference type="NCBI Taxonomy" id="83265"/>
    <lineage>
        <taxon>Bacteria</taxon>
        <taxon>Pseudomonadati</taxon>
        <taxon>Pseudomonadota</taxon>
        <taxon>Alphaproteobacteria</taxon>
        <taxon>Hyphomicrobiales</taxon>
        <taxon>Phyllobacteriaceae</taxon>
        <taxon>Aminobacter</taxon>
    </lineage>
</organism>
<dbReference type="SMART" id="SM00869">
    <property type="entry name" value="Autotransporter"/>
    <property type="match status" value="1"/>
</dbReference>
<dbReference type="RefSeq" id="WP_281380085.1">
    <property type="nucleotide sequence ID" value="NZ_JACHOT010000007.1"/>
</dbReference>
<dbReference type="Pfam" id="PF03797">
    <property type="entry name" value="Autotransporter"/>
    <property type="match status" value="1"/>
</dbReference>
<evidence type="ECO:0000256" key="1">
    <source>
        <dbReference type="SAM" id="MobiDB-lite"/>
    </source>
</evidence>
<keyword evidence="4" id="KW-1185">Reference proteome</keyword>
<name>A0ABR6L9C7_9HYPH</name>
<accession>A0ABR6L9C7</accession>
<protein>
    <submittedName>
        <fullName evidence="3">Uncharacterized protein with beta-barrel porin domain</fullName>
    </submittedName>
</protein>
<dbReference type="InterPro" id="IPR005546">
    <property type="entry name" value="Autotransporte_beta"/>
</dbReference>
<dbReference type="Proteomes" id="UP000539538">
    <property type="component" value="Unassembled WGS sequence"/>
</dbReference>
<sequence length="931" mass="90076">MMGHESKTAGVRAELASSLLPDVPLGRSRLGLWDPRRACIGPHRCQTFVRGSVTRSVALLLLAGTTICAAPAIAGGGTGGIFNSAGGADSATGPGGTGANGPGGIGGGGGGGGAGAAGGSGGNGSAGLGGTGGAGGPSAGADGGNGAAGSFWERSGGGGGGGAHGSVGAILPAAISTGGAGGNGGAGGGGVSGGGGGGAGGFGVVATGSGNLGTVGVAVTGGDGGDGGSAQFGGSGGSGGTGLLLTSLGGVMITIDSTVAGGNGGASGGGSGGSPPGLGGAGLVGANLTVTNRGVISGGLSGDGGTRADAIVFTGGDNFLTLANSTSGITGRISVTGSLTFDQPTGSTLDQTITGSGSVTKAGIATLILTGTSTYTGATTVSDGTLVVDGSIASSSLTSVENGGILGGIGFAGATTVSAGGVFAPGHGLPGTSMTLSSLTMQPGAFYAVVVDPASSSYANVTGNASLGGATVAPLFASGSYVAKQYTILTAGSITGTFNPTTNNGNLPSGFHTSLSYDTTRAYLDLELNFVPPTGIGLSENQQNVGDAIVDFFDTTGSIPMVFGGLTPAGLTQLSGEIGTGAQQATFYAMDQFVGVITDPFITGRGVPVGGDNDADTKVPAGLAYAEDGGGPGKRNADAALSANASPHLPVEQPWRAWVAGYGGSQLTDGNASVGSNDTRTSLYGFAVGADYSLSPDTVAGFALAGGSTSFSVPGLGSGSSDLFQAGAFFRHNAGAAYLTGALAYGRQDFTTDRFLTVSGTDHLRAEFDANAWSGRLEGGYRLDVGGVGFTPYAAGQFTAFDMPSYAEQTVGGSNTFALSYESRSVTDTRAELGLRMDKSFDMADGVLTLRGRLAWAHNFNPDRSLTATFQTLPGASFVVNGAAMAPDSALITAAVEKRWLNGWSAAASFEGEFSNVTRSYSGKGVLRYAW</sequence>
<evidence type="ECO:0000259" key="2">
    <source>
        <dbReference type="PROSITE" id="PS51208"/>
    </source>
</evidence>
<dbReference type="InterPro" id="IPR036709">
    <property type="entry name" value="Autotransporte_beta_dom_sf"/>
</dbReference>
<dbReference type="Gene3D" id="2.40.128.130">
    <property type="entry name" value="Autotransporter beta-domain"/>
    <property type="match status" value="1"/>
</dbReference>
<dbReference type="PROSITE" id="PS51208">
    <property type="entry name" value="AUTOTRANSPORTER"/>
    <property type="match status" value="1"/>
</dbReference>
<feature type="domain" description="Autotransporter" evidence="2">
    <location>
        <begin position="650"/>
        <end position="931"/>
    </location>
</feature>
<comment type="caution">
    <text evidence="3">The sequence shown here is derived from an EMBL/GenBank/DDBJ whole genome shotgun (WGS) entry which is preliminary data.</text>
</comment>
<dbReference type="SUPFAM" id="SSF103515">
    <property type="entry name" value="Autotransporter"/>
    <property type="match status" value="1"/>
</dbReference>
<gene>
    <name evidence="3" type="ORF">GGQ99_004351</name>
</gene>
<feature type="region of interest" description="Disordered" evidence="1">
    <location>
        <begin position="132"/>
        <end position="163"/>
    </location>
</feature>
<evidence type="ECO:0000313" key="3">
    <source>
        <dbReference type="EMBL" id="MBB4652575.1"/>
    </source>
</evidence>
<proteinExistence type="predicted"/>